<evidence type="ECO:0000259" key="2">
    <source>
        <dbReference type="PROSITE" id="PS51725"/>
    </source>
</evidence>
<comment type="caution">
    <text evidence="3">The sequence shown here is derived from an EMBL/GenBank/DDBJ whole genome shotgun (WGS) entry which is preliminary data.</text>
</comment>
<feature type="domain" description="ABM" evidence="2">
    <location>
        <begin position="2"/>
        <end position="92"/>
    </location>
</feature>
<keyword evidence="4" id="KW-1185">Reference proteome</keyword>
<reference evidence="3 4" key="1">
    <citation type="submission" date="2019-11" db="EMBL/GenBank/DDBJ databases">
        <title>Agromyces kandeliae sp. nov., isolated from mangrove soil.</title>
        <authorList>
            <person name="Wang R."/>
        </authorList>
    </citation>
    <scope>NUCLEOTIDE SEQUENCE [LARGE SCALE GENOMIC DNA]</scope>
    <source>
        <strain evidence="3 4">JCM 11433</strain>
    </source>
</reference>
<dbReference type="EMBL" id="WMLB01000022">
    <property type="protein sequence ID" value="MTH68413.1"/>
    <property type="molecule type" value="Genomic_DNA"/>
</dbReference>
<dbReference type="AlphaFoldDB" id="A0A6I3MDL9"/>
<dbReference type="RefSeq" id="WP_328288970.1">
    <property type="nucleotide sequence ID" value="NZ_JBHMAT010000005.1"/>
</dbReference>
<dbReference type="Proteomes" id="UP000433071">
    <property type="component" value="Unassembled WGS sequence"/>
</dbReference>
<sequence length="128" mass="13913">MILEHAILPVVPGREAAFEAAFAEARPIISSMPGFVDLTLSRSVETPNEYLLLVHWERLADHDPGFRGSPGYARWRELLHGFYEPFPVVEHFREVASIGLSSGSAGARSSAPADPDDNRPASATAASR</sequence>
<name>A0A6I3MDL9_9MICO</name>
<evidence type="ECO:0000313" key="3">
    <source>
        <dbReference type="EMBL" id="MTH68413.1"/>
    </source>
</evidence>
<dbReference type="Pfam" id="PF03992">
    <property type="entry name" value="ABM"/>
    <property type="match status" value="1"/>
</dbReference>
<feature type="region of interest" description="Disordered" evidence="1">
    <location>
        <begin position="102"/>
        <end position="128"/>
    </location>
</feature>
<evidence type="ECO:0000313" key="4">
    <source>
        <dbReference type="Proteomes" id="UP000433071"/>
    </source>
</evidence>
<dbReference type="GO" id="GO:0004497">
    <property type="term" value="F:monooxygenase activity"/>
    <property type="evidence" value="ECO:0007669"/>
    <property type="project" value="UniProtKB-KW"/>
</dbReference>
<keyword evidence="3" id="KW-0560">Oxidoreductase</keyword>
<evidence type="ECO:0000256" key="1">
    <source>
        <dbReference type="SAM" id="MobiDB-lite"/>
    </source>
</evidence>
<gene>
    <name evidence="3" type="ORF">GJ743_08530</name>
</gene>
<dbReference type="InterPro" id="IPR011008">
    <property type="entry name" value="Dimeric_a/b-barrel"/>
</dbReference>
<protein>
    <submittedName>
        <fullName evidence="3">Antibiotic biosynthesis monooxygenase</fullName>
    </submittedName>
</protein>
<keyword evidence="3" id="KW-0503">Monooxygenase</keyword>
<proteinExistence type="predicted"/>
<dbReference type="Gene3D" id="3.30.70.100">
    <property type="match status" value="1"/>
</dbReference>
<dbReference type="PROSITE" id="PS51725">
    <property type="entry name" value="ABM"/>
    <property type="match status" value="1"/>
</dbReference>
<organism evidence="3 4">
    <name type="scientific">Agromyces bracchium</name>
    <dbReference type="NCBI Taxonomy" id="88376"/>
    <lineage>
        <taxon>Bacteria</taxon>
        <taxon>Bacillati</taxon>
        <taxon>Actinomycetota</taxon>
        <taxon>Actinomycetes</taxon>
        <taxon>Micrococcales</taxon>
        <taxon>Microbacteriaceae</taxon>
        <taxon>Agromyces</taxon>
    </lineage>
</organism>
<dbReference type="InterPro" id="IPR007138">
    <property type="entry name" value="ABM_dom"/>
</dbReference>
<accession>A0A6I3MDL9</accession>
<dbReference type="SUPFAM" id="SSF54909">
    <property type="entry name" value="Dimeric alpha+beta barrel"/>
    <property type="match status" value="1"/>
</dbReference>
<feature type="compositionally biased region" description="Low complexity" evidence="1">
    <location>
        <begin position="102"/>
        <end position="113"/>
    </location>
</feature>